<gene>
    <name evidence="1" type="ORF">EHO65_07240</name>
</gene>
<sequence>MKSYRLDYLKTNQIREYVENQIGLEISNRESSDEILNSKVQIIEADLLNKISNSEKGIPGGIATLGLDGFLSNNQRPAISNLGDIGLFVFQPNGVASGNIYTSFTELYTAVSGTLKRFPKTIFFDSSFLDYGERFPIPDGNYEFDSETILRTDKGSLLKNISLDFRSNQIIFTGLPSFEDCVLDVVGRTVPLFSKEIAIIFGKFKNCQFIWDSTTSCSFISLSKDISAPISLARIEISNNSNTFDSNFSFIEIYPSISVYIDCFNETLIQGQFAIIGGGGSGGYLVFQPDASSFVEPSAVGLYGSNADIFKKSLRSPNFDTGMENSGTAGSAAGLPSNPVGYLKIYFQNSLKVIPLYDPPSP</sequence>
<proteinExistence type="predicted"/>
<dbReference type="Proteomes" id="UP000298097">
    <property type="component" value="Unassembled WGS sequence"/>
</dbReference>
<organism evidence="1 2">
    <name type="scientific">Leptospira andrefontaineae</name>
    <dbReference type="NCBI Taxonomy" id="2484976"/>
    <lineage>
        <taxon>Bacteria</taxon>
        <taxon>Pseudomonadati</taxon>
        <taxon>Spirochaetota</taxon>
        <taxon>Spirochaetia</taxon>
        <taxon>Leptospirales</taxon>
        <taxon>Leptospiraceae</taxon>
        <taxon>Leptospira</taxon>
    </lineage>
</organism>
<comment type="caution">
    <text evidence="1">The sequence shown here is derived from an EMBL/GenBank/DDBJ whole genome shotgun (WGS) entry which is preliminary data.</text>
</comment>
<accession>A0A4R9H6L9</accession>
<reference evidence="1" key="1">
    <citation type="journal article" date="2019" name="PLoS Negl. Trop. Dis.">
        <title>Revisiting the worldwide diversity of Leptospira species in the environment.</title>
        <authorList>
            <person name="Vincent A.T."/>
            <person name="Schiettekatte O."/>
            <person name="Bourhy P."/>
            <person name="Veyrier F.J."/>
            <person name="Picardeau M."/>
        </authorList>
    </citation>
    <scope>NUCLEOTIDE SEQUENCE [LARGE SCALE GENOMIC DNA]</scope>
    <source>
        <strain evidence="1">201800301</strain>
    </source>
</reference>
<dbReference type="EMBL" id="RQEY01000012">
    <property type="protein sequence ID" value="TGK41218.1"/>
    <property type="molecule type" value="Genomic_DNA"/>
</dbReference>
<keyword evidence="2" id="KW-1185">Reference proteome</keyword>
<name>A0A4R9H6L9_9LEPT</name>
<dbReference type="OrthoDB" id="345062at2"/>
<dbReference type="RefSeq" id="WP_135773469.1">
    <property type="nucleotide sequence ID" value="NZ_RQEY01000012.1"/>
</dbReference>
<protein>
    <submittedName>
        <fullName evidence="1">Uncharacterized protein</fullName>
    </submittedName>
</protein>
<dbReference type="AlphaFoldDB" id="A0A4R9H6L9"/>
<evidence type="ECO:0000313" key="1">
    <source>
        <dbReference type="EMBL" id="TGK41218.1"/>
    </source>
</evidence>
<evidence type="ECO:0000313" key="2">
    <source>
        <dbReference type="Proteomes" id="UP000298097"/>
    </source>
</evidence>